<keyword evidence="3" id="KW-1185">Reference proteome</keyword>
<keyword evidence="1" id="KW-1133">Transmembrane helix</keyword>
<dbReference type="AlphaFoldDB" id="A0A426DDY4"/>
<comment type="caution">
    <text evidence="2">The sequence shown here is derived from an EMBL/GenBank/DDBJ whole genome shotgun (WGS) entry which is preliminary data.</text>
</comment>
<accession>A0A426DDY4</accession>
<evidence type="ECO:0000256" key="1">
    <source>
        <dbReference type="SAM" id="Phobius"/>
    </source>
</evidence>
<protein>
    <recommendedName>
        <fullName evidence="4">ABC transporter permease</fullName>
    </recommendedName>
</protein>
<dbReference type="PANTHER" id="PTHR37305">
    <property type="entry name" value="INTEGRAL MEMBRANE PROTEIN-RELATED"/>
    <property type="match status" value="1"/>
</dbReference>
<feature type="transmembrane region" description="Helical" evidence="1">
    <location>
        <begin position="175"/>
        <end position="195"/>
    </location>
</feature>
<feature type="transmembrane region" description="Helical" evidence="1">
    <location>
        <begin position="229"/>
        <end position="252"/>
    </location>
</feature>
<gene>
    <name evidence="2" type="ORF">EBB54_06320</name>
</gene>
<feature type="transmembrane region" description="Helical" evidence="1">
    <location>
        <begin position="108"/>
        <end position="134"/>
    </location>
</feature>
<name>A0A426DDY4_9FIRM</name>
<feature type="transmembrane region" description="Helical" evidence="1">
    <location>
        <begin position="146"/>
        <end position="168"/>
    </location>
</feature>
<dbReference type="PANTHER" id="PTHR37305:SF1">
    <property type="entry name" value="MEMBRANE PROTEIN"/>
    <property type="match status" value="1"/>
</dbReference>
<evidence type="ECO:0000313" key="3">
    <source>
        <dbReference type="Proteomes" id="UP000274920"/>
    </source>
</evidence>
<evidence type="ECO:0008006" key="4">
    <source>
        <dbReference type="Google" id="ProtNLM"/>
    </source>
</evidence>
<dbReference type="Proteomes" id="UP000274920">
    <property type="component" value="Unassembled WGS sequence"/>
</dbReference>
<dbReference type="Pfam" id="PF12730">
    <property type="entry name" value="ABC2_membrane_4"/>
    <property type="match status" value="1"/>
</dbReference>
<dbReference type="EMBL" id="RHJS01000002">
    <property type="protein sequence ID" value="RRK31030.1"/>
    <property type="molecule type" value="Genomic_DNA"/>
</dbReference>
<proteinExistence type="predicted"/>
<organism evidence="2 3">
    <name type="scientific">Schaedlerella arabinosiphila</name>
    <dbReference type="NCBI Taxonomy" id="2044587"/>
    <lineage>
        <taxon>Bacteria</taxon>
        <taxon>Bacillati</taxon>
        <taxon>Bacillota</taxon>
        <taxon>Clostridia</taxon>
        <taxon>Lachnospirales</taxon>
        <taxon>Lachnospiraceae</taxon>
        <taxon>Schaedlerella</taxon>
    </lineage>
</organism>
<keyword evidence="1" id="KW-0472">Membrane</keyword>
<sequence length="258" mass="28302">MRNLLYGEWYKWKKNKAFWICLLSASGMILLVYLTMTAAGQAMGATGDVLKETGISGMAAQFAGGGLVTMFGAIFLCIWVVSDYTHGAMKNVVGKGYSRTQVFLAKHLFGTVITLIMNLIIFLVILTIGLILIGMPDKGGLFFQDLLIYFGLQLLFGSAISSIVIAVCEWSRNMAAGIGITMAVLIFSPLLVQVMDLLLSALRLKISISRYWILNLMTDCPTEAFPLRFLVRGILMSVIWTLLPLAIGAAHFRKTDIG</sequence>
<keyword evidence="1" id="KW-0812">Transmembrane</keyword>
<evidence type="ECO:0000313" key="2">
    <source>
        <dbReference type="EMBL" id="RRK31030.1"/>
    </source>
</evidence>
<dbReference type="RefSeq" id="WP_125126780.1">
    <property type="nucleotide sequence ID" value="NZ_RHJS01000002.1"/>
</dbReference>
<reference evidence="2" key="1">
    <citation type="submission" date="2018-10" db="EMBL/GenBank/DDBJ databases">
        <title>Schaedlerella arabinophila gen. nov. sp. nov., isolated from the mouse intestinal tract and comparative analysis with the genome of the closely related altered Schaedler flora strain ASF502.</title>
        <authorList>
            <person name="Miyake S."/>
            <person name="Soh M."/>
            <person name="Seedorf H."/>
        </authorList>
    </citation>
    <scope>NUCLEOTIDE SEQUENCE [LARGE SCALE GENOMIC DNA]</scope>
    <source>
        <strain evidence="2">DSM 106076</strain>
    </source>
</reference>
<feature type="transmembrane region" description="Helical" evidence="1">
    <location>
        <begin position="60"/>
        <end position="81"/>
    </location>
</feature>